<accession>A0A6I3NC42</accession>
<dbReference type="PANTHER" id="PTHR43017:SF1">
    <property type="entry name" value="ACETYLTRANSFERASE YJL218W-RELATED"/>
    <property type="match status" value="1"/>
</dbReference>
<dbReference type="InterPro" id="IPR001451">
    <property type="entry name" value="Hexapep"/>
</dbReference>
<dbReference type="RefSeq" id="WP_006785708.1">
    <property type="nucleotide sequence ID" value="NZ_JADMNR010000012.1"/>
</dbReference>
<dbReference type="Pfam" id="PF00132">
    <property type="entry name" value="Hexapep"/>
    <property type="match status" value="1"/>
</dbReference>
<comment type="similarity">
    <text evidence="1 5">Belongs to the transferase hexapeptide repeat family.</text>
</comment>
<dbReference type="EMBL" id="WMQE01000019">
    <property type="protein sequence ID" value="MTK21614.1"/>
    <property type="molecule type" value="Genomic_DNA"/>
</dbReference>
<protein>
    <recommendedName>
        <fullName evidence="5">Acetyltransferase</fullName>
        <ecNumber evidence="5">2.3.1.-</ecNumber>
    </recommendedName>
</protein>
<evidence type="ECO:0000256" key="4">
    <source>
        <dbReference type="ARBA" id="ARBA00023315"/>
    </source>
</evidence>
<evidence type="ECO:0000313" key="8">
    <source>
        <dbReference type="EMBL" id="MTL94002.1"/>
    </source>
</evidence>
<evidence type="ECO:0000256" key="2">
    <source>
        <dbReference type="ARBA" id="ARBA00022679"/>
    </source>
</evidence>
<dbReference type="EC" id="2.3.1.-" evidence="5"/>
<dbReference type="InterPro" id="IPR011004">
    <property type="entry name" value="Trimer_LpxA-like_sf"/>
</dbReference>
<keyword evidence="3" id="KW-0677">Repeat</keyword>
<evidence type="ECO:0000256" key="1">
    <source>
        <dbReference type="ARBA" id="ARBA00007274"/>
    </source>
</evidence>
<keyword evidence="2 5" id="KW-0808">Transferase</keyword>
<evidence type="ECO:0000256" key="5">
    <source>
        <dbReference type="RuleBase" id="RU367021"/>
    </source>
</evidence>
<dbReference type="Proteomes" id="UP000487649">
    <property type="component" value="Unassembled WGS sequence"/>
</dbReference>
<dbReference type="SUPFAM" id="SSF51161">
    <property type="entry name" value="Trimeric LpxA-like enzymes"/>
    <property type="match status" value="1"/>
</dbReference>
<comment type="caution">
    <text evidence="8">The sequence shown here is derived from an EMBL/GenBank/DDBJ whole genome shotgun (WGS) entry which is preliminary data.</text>
</comment>
<evidence type="ECO:0000259" key="6">
    <source>
        <dbReference type="SMART" id="SM01266"/>
    </source>
</evidence>
<dbReference type="Gene3D" id="2.160.10.10">
    <property type="entry name" value="Hexapeptide repeat proteins"/>
    <property type="match status" value="1"/>
</dbReference>
<sequence length="200" mass="22611">MMTEKERMLSGKPYLAFEDTLLEERQRAKGLVYEINTLHPFKLDERRTLLKELLGKTGENFFVEPPFRCDYGYNIEIGENFYSNYNCTILDCAKVTIGNNVLFAPNVSLFTAGHPIDATLRAQEYEYAFPITIGNDVWIGGNTVINPGVTIGSNVVIGSGSVITKDIPSNCIAAGNPCRVIRDITEEDKQYYYKKLKFDR</sequence>
<dbReference type="PANTHER" id="PTHR43017">
    <property type="entry name" value="GALACTOSIDE O-ACETYLTRANSFERASE"/>
    <property type="match status" value="1"/>
</dbReference>
<feature type="domain" description="Maltose/galactoside acetyltransferase" evidence="6">
    <location>
        <begin position="5"/>
        <end position="59"/>
    </location>
</feature>
<dbReference type="InterPro" id="IPR024688">
    <property type="entry name" value="Mac_dom"/>
</dbReference>
<dbReference type="GO" id="GO:0008870">
    <property type="term" value="F:galactoside O-acetyltransferase activity"/>
    <property type="evidence" value="ECO:0007669"/>
    <property type="project" value="TreeGrafter"/>
</dbReference>
<gene>
    <name evidence="8" type="ORF">GMA64_05645</name>
    <name evidence="7" type="ORF">GMA92_09290</name>
</gene>
<name>A0A6I3NC42_9FIRM</name>
<reference evidence="8 9" key="1">
    <citation type="journal article" date="2019" name="Nat. Med.">
        <title>A library of human gut bacterial isolates paired with longitudinal multiomics data enables mechanistic microbiome research.</title>
        <authorList>
            <person name="Poyet M."/>
            <person name="Groussin M."/>
            <person name="Gibbons S.M."/>
            <person name="Avila-Pacheco J."/>
            <person name="Jiang X."/>
            <person name="Kearney S.M."/>
            <person name="Perrotta A.R."/>
            <person name="Berdy B."/>
            <person name="Zhao S."/>
            <person name="Lieberman T.D."/>
            <person name="Swanson P.K."/>
            <person name="Smith M."/>
            <person name="Roesemann S."/>
            <person name="Alexander J.E."/>
            <person name="Rich S.A."/>
            <person name="Livny J."/>
            <person name="Vlamakis H."/>
            <person name="Clish C."/>
            <person name="Bullock K."/>
            <person name="Deik A."/>
            <person name="Scott J."/>
            <person name="Pierce K.A."/>
            <person name="Xavier R.J."/>
            <person name="Alm E.J."/>
        </authorList>
    </citation>
    <scope>NUCLEOTIDE SEQUENCE</scope>
    <source>
        <strain evidence="8">BIOML-A179</strain>
        <strain evidence="7 9">BIOML-A198</strain>
    </source>
</reference>
<dbReference type="Pfam" id="PF12464">
    <property type="entry name" value="Mac"/>
    <property type="match status" value="1"/>
</dbReference>
<dbReference type="InterPro" id="IPR039369">
    <property type="entry name" value="LacA-like"/>
</dbReference>
<evidence type="ECO:0000313" key="9">
    <source>
        <dbReference type="Proteomes" id="UP000487649"/>
    </source>
</evidence>
<dbReference type="SMART" id="SM01266">
    <property type="entry name" value="Mac"/>
    <property type="match status" value="1"/>
</dbReference>
<evidence type="ECO:0000313" key="7">
    <source>
        <dbReference type="EMBL" id="MTK21614.1"/>
    </source>
</evidence>
<evidence type="ECO:0000256" key="3">
    <source>
        <dbReference type="ARBA" id="ARBA00022737"/>
    </source>
</evidence>
<keyword evidence="4 5" id="KW-0012">Acyltransferase</keyword>
<dbReference type="FunFam" id="2.160.10.10:FF:000008">
    <property type="entry name" value="Maltose O-acetyltransferase"/>
    <property type="match status" value="1"/>
</dbReference>
<dbReference type="CDD" id="cd03357">
    <property type="entry name" value="LbH_MAT_GAT"/>
    <property type="match status" value="1"/>
</dbReference>
<dbReference type="PROSITE" id="PS00101">
    <property type="entry name" value="HEXAPEP_TRANSFERASES"/>
    <property type="match status" value="1"/>
</dbReference>
<organism evidence="8">
    <name type="scientific">Turicibacter sanguinis</name>
    <dbReference type="NCBI Taxonomy" id="154288"/>
    <lineage>
        <taxon>Bacteria</taxon>
        <taxon>Bacillati</taxon>
        <taxon>Bacillota</taxon>
        <taxon>Erysipelotrichia</taxon>
        <taxon>Erysipelotrichales</taxon>
        <taxon>Turicibacteraceae</taxon>
        <taxon>Turicibacter</taxon>
    </lineage>
</organism>
<dbReference type="InterPro" id="IPR018357">
    <property type="entry name" value="Hexapep_transf_CS"/>
</dbReference>
<dbReference type="AlphaFoldDB" id="A0A6I3NC42"/>
<proteinExistence type="inferred from homology"/>
<dbReference type="EMBL" id="WMQV01000009">
    <property type="protein sequence ID" value="MTL94002.1"/>
    <property type="molecule type" value="Genomic_DNA"/>
</dbReference>